<proteinExistence type="predicted"/>
<accession>A0A016S0T5</accession>
<protein>
    <submittedName>
        <fullName evidence="1">Uncharacterized protein</fullName>
    </submittedName>
</protein>
<organism evidence="1 2">
    <name type="scientific">Ancylostoma ceylanicum</name>
    <dbReference type="NCBI Taxonomy" id="53326"/>
    <lineage>
        <taxon>Eukaryota</taxon>
        <taxon>Metazoa</taxon>
        <taxon>Ecdysozoa</taxon>
        <taxon>Nematoda</taxon>
        <taxon>Chromadorea</taxon>
        <taxon>Rhabditida</taxon>
        <taxon>Rhabditina</taxon>
        <taxon>Rhabditomorpha</taxon>
        <taxon>Strongyloidea</taxon>
        <taxon>Ancylostomatidae</taxon>
        <taxon>Ancylostomatinae</taxon>
        <taxon>Ancylostoma</taxon>
    </lineage>
</organism>
<name>A0A016S0T5_9BILA</name>
<gene>
    <name evidence="1" type="primary">Acey_s0320.g2380</name>
    <name evidence="1" type="ORF">Y032_0320g2380</name>
</gene>
<dbReference type="Proteomes" id="UP000024635">
    <property type="component" value="Unassembled WGS sequence"/>
</dbReference>
<dbReference type="AlphaFoldDB" id="A0A016S0T5"/>
<evidence type="ECO:0000313" key="1">
    <source>
        <dbReference type="EMBL" id="EYB84238.1"/>
    </source>
</evidence>
<dbReference type="EMBL" id="JARK01001656">
    <property type="protein sequence ID" value="EYB84238.1"/>
    <property type="molecule type" value="Genomic_DNA"/>
</dbReference>
<evidence type="ECO:0000313" key="2">
    <source>
        <dbReference type="Proteomes" id="UP000024635"/>
    </source>
</evidence>
<comment type="caution">
    <text evidence="1">The sequence shown here is derived from an EMBL/GenBank/DDBJ whole genome shotgun (WGS) entry which is preliminary data.</text>
</comment>
<reference evidence="2" key="1">
    <citation type="journal article" date="2015" name="Nat. Genet.">
        <title>The genome and transcriptome of the zoonotic hookworm Ancylostoma ceylanicum identify infection-specific gene families.</title>
        <authorList>
            <person name="Schwarz E.M."/>
            <person name="Hu Y."/>
            <person name="Antoshechkin I."/>
            <person name="Miller M.M."/>
            <person name="Sternberg P.W."/>
            <person name="Aroian R.V."/>
        </authorList>
    </citation>
    <scope>NUCLEOTIDE SEQUENCE</scope>
    <source>
        <strain evidence="2">HY135</strain>
    </source>
</reference>
<sequence length="86" mass="9842">MLHYYGSLPNGAHCLFRLEPPRSLYPCGRREMQIISTTTQLSSFSETSYITTATTSEFLESTTHLKPRTFEFQPIVDLALMVLPRD</sequence>
<keyword evidence="2" id="KW-1185">Reference proteome</keyword>